<dbReference type="GO" id="GO:0000155">
    <property type="term" value="F:phosphorelay sensor kinase activity"/>
    <property type="evidence" value="ECO:0007669"/>
    <property type="project" value="InterPro"/>
</dbReference>
<keyword evidence="1" id="KW-1133">Transmembrane helix</keyword>
<protein>
    <submittedName>
        <fullName evidence="3">Histidine kinase</fullName>
    </submittedName>
</protein>
<dbReference type="KEGG" id="tdu:QJT80_13750"/>
<evidence type="ECO:0000256" key="1">
    <source>
        <dbReference type="SAM" id="Phobius"/>
    </source>
</evidence>
<feature type="transmembrane region" description="Helical" evidence="1">
    <location>
        <begin position="21"/>
        <end position="39"/>
    </location>
</feature>
<dbReference type="SUPFAM" id="SSF55874">
    <property type="entry name" value="ATPase domain of HSP90 chaperone/DNA topoisomerase II/histidine kinase"/>
    <property type="match status" value="1"/>
</dbReference>
<keyword evidence="3" id="KW-0418">Kinase</keyword>
<proteinExistence type="predicted"/>
<feature type="transmembrane region" description="Helical" evidence="1">
    <location>
        <begin position="51"/>
        <end position="71"/>
    </location>
</feature>
<dbReference type="Gene3D" id="3.30.565.10">
    <property type="entry name" value="Histidine kinase-like ATPase, C-terminal domain"/>
    <property type="match status" value="1"/>
</dbReference>
<dbReference type="InterPro" id="IPR010559">
    <property type="entry name" value="Sig_transdc_His_kin_internal"/>
</dbReference>
<dbReference type="AlphaFoldDB" id="A0AA95H7W2"/>
<keyword evidence="3" id="KW-0808">Transferase</keyword>
<dbReference type="InterPro" id="IPR036890">
    <property type="entry name" value="HATPase_C_sf"/>
</dbReference>
<feature type="domain" description="Signal transduction histidine kinase internal region" evidence="2">
    <location>
        <begin position="157"/>
        <end position="233"/>
    </location>
</feature>
<dbReference type="PANTHER" id="PTHR34220">
    <property type="entry name" value="SENSOR HISTIDINE KINASE YPDA"/>
    <property type="match status" value="1"/>
</dbReference>
<dbReference type="GO" id="GO:0016020">
    <property type="term" value="C:membrane"/>
    <property type="evidence" value="ECO:0007669"/>
    <property type="project" value="InterPro"/>
</dbReference>
<feature type="transmembrane region" description="Helical" evidence="1">
    <location>
        <begin position="123"/>
        <end position="142"/>
    </location>
</feature>
<keyword evidence="1" id="KW-0472">Membrane</keyword>
<accession>A0AA95H7W2</accession>
<dbReference type="EMBL" id="CP124755">
    <property type="protein sequence ID" value="WGZ90534.1"/>
    <property type="molecule type" value="Genomic_DNA"/>
</dbReference>
<feature type="transmembrane region" description="Helical" evidence="1">
    <location>
        <begin position="83"/>
        <end position="103"/>
    </location>
</feature>
<reference evidence="3" key="2">
    <citation type="submission" date="2023-04" db="EMBL/GenBank/DDBJ databases">
        <authorList>
            <person name="Beletskiy A.V."/>
            <person name="Mardanov A.V."/>
            <person name="Ravin N.V."/>
        </authorList>
    </citation>
    <scope>NUCLEOTIDE SEQUENCE</scope>
    <source>
        <strain evidence="3">GKL-01</strain>
    </source>
</reference>
<name>A0AA95H7W2_9GAMM</name>
<sequence>MPSYNGKTLGYLPNLCGAKTLLRVILIAELIAIILALAATKELSSFPTALGLHSLFVQWVALASTLSICFISKLMHTPSVTKTTVIVLVVVASFILMASFLGINILKPAVETENKFYQDMLFVLKNLIIGLGISLVALRYFYIQHQWEATVEADSEAKYSALQSRMRPHFLFNSLNTIAHLVHKEPQRAEDAILDLADIMRTTLDRRSRISLQEELDLTIRYLRMEGLRLGPRRLTIAWDMDRNSLPMDMPIPPLLLQPLVENAIYHGIQPRKDGGLLGISLYDAGDHLDVSITNPLPPEGVSTHQKGNHIAQENMVDRLKLAYGDRANLRIQKSAQQYRVSFSIPKE</sequence>
<dbReference type="Proteomes" id="UP001300672">
    <property type="component" value="Chromosome"/>
</dbReference>
<organism evidence="3">
    <name type="scientific">Candidatus Thiocaldithrix dubininis</name>
    <dbReference type="NCBI Taxonomy" id="3080823"/>
    <lineage>
        <taxon>Bacteria</taxon>
        <taxon>Pseudomonadati</taxon>
        <taxon>Pseudomonadota</taxon>
        <taxon>Gammaproteobacteria</taxon>
        <taxon>Thiotrichales</taxon>
        <taxon>Thiotrichaceae</taxon>
        <taxon>Candidatus Thiocaldithrix</taxon>
    </lineage>
</organism>
<dbReference type="Pfam" id="PF06580">
    <property type="entry name" value="His_kinase"/>
    <property type="match status" value="1"/>
</dbReference>
<keyword evidence="1" id="KW-0812">Transmembrane</keyword>
<evidence type="ECO:0000259" key="2">
    <source>
        <dbReference type="Pfam" id="PF06580"/>
    </source>
</evidence>
<dbReference type="PANTHER" id="PTHR34220:SF7">
    <property type="entry name" value="SENSOR HISTIDINE KINASE YPDA"/>
    <property type="match status" value="1"/>
</dbReference>
<dbReference type="InterPro" id="IPR050640">
    <property type="entry name" value="Bact_2-comp_sensor_kinase"/>
</dbReference>
<gene>
    <name evidence="3" type="ORF">QJT80_13750</name>
</gene>
<evidence type="ECO:0000313" key="3">
    <source>
        <dbReference type="EMBL" id="WGZ90534.1"/>
    </source>
</evidence>
<reference evidence="3" key="1">
    <citation type="journal article" date="2023" name="Int. J. Mol. Sci.">
        <title>Metagenomics Revealed a New Genus 'Candidatus Thiocaldithrix dubininis' gen. nov., sp. nov. and a New Species 'Candidatus Thiothrix putei' sp. nov. in the Family Thiotrichaceae, Some Members of Which Have Traits of Both Na+- and H+-Motive Energetics.</title>
        <authorList>
            <person name="Ravin N.V."/>
            <person name="Muntyan M.S."/>
            <person name="Smolyakov D.D."/>
            <person name="Rudenko T.S."/>
            <person name="Beletsky A.V."/>
            <person name="Mardanov A.V."/>
            <person name="Grabovich M.Y."/>
        </authorList>
    </citation>
    <scope>NUCLEOTIDE SEQUENCE</scope>
    <source>
        <strain evidence="3">GKL-01</strain>
    </source>
</reference>